<organism evidence="2 3">
    <name type="scientific">Streptomyces tagetis</name>
    <dbReference type="NCBI Taxonomy" id="2820809"/>
    <lineage>
        <taxon>Bacteria</taxon>
        <taxon>Bacillati</taxon>
        <taxon>Actinomycetota</taxon>
        <taxon>Actinomycetes</taxon>
        <taxon>Kitasatosporales</taxon>
        <taxon>Streptomycetaceae</taxon>
        <taxon>Streptomyces</taxon>
    </lineage>
</organism>
<dbReference type="Pfam" id="PF04149">
    <property type="entry name" value="DUF397"/>
    <property type="match status" value="1"/>
</dbReference>
<dbReference type="Proteomes" id="UP000677875">
    <property type="component" value="Unassembled WGS sequence"/>
</dbReference>
<protein>
    <submittedName>
        <fullName evidence="2">DUF397 domain-containing protein</fullName>
    </submittedName>
</protein>
<dbReference type="InterPro" id="IPR007278">
    <property type="entry name" value="DUF397"/>
</dbReference>
<dbReference type="AlphaFoldDB" id="A0A940XSK0"/>
<feature type="domain" description="DUF397" evidence="1">
    <location>
        <begin position="14"/>
        <end position="62"/>
    </location>
</feature>
<comment type="caution">
    <text evidence="2">The sequence shown here is derived from an EMBL/GenBank/DDBJ whole genome shotgun (WGS) entry which is preliminary data.</text>
</comment>
<sequence>MTLKPYAGARPDFAWIRSSYSTDEGPDCVEMATVPGQVLVRDSKNPHGPRLTLTPTTWTAFLPYASAR</sequence>
<dbReference type="RefSeq" id="WP_210874521.1">
    <property type="nucleotide sequence ID" value="NZ_JAGPNL010000005.1"/>
</dbReference>
<reference evidence="2" key="1">
    <citation type="submission" date="2021-04" db="EMBL/GenBank/DDBJ databases">
        <title>Genome seq and assembly of Streptomyces sp. RG38.</title>
        <authorList>
            <person name="Chhetri G."/>
        </authorList>
    </citation>
    <scope>NUCLEOTIDE SEQUENCE</scope>
    <source>
        <strain evidence="2">RG38</strain>
    </source>
</reference>
<accession>A0A940XSK0</accession>
<gene>
    <name evidence="2" type="ORF">J5Y05_20765</name>
</gene>
<proteinExistence type="predicted"/>
<evidence type="ECO:0000313" key="3">
    <source>
        <dbReference type="Proteomes" id="UP000677875"/>
    </source>
</evidence>
<dbReference type="EMBL" id="JAGPNL010000005">
    <property type="protein sequence ID" value="MBQ0828908.1"/>
    <property type="molecule type" value="Genomic_DNA"/>
</dbReference>
<evidence type="ECO:0000313" key="2">
    <source>
        <dbReference type="EMBL" id="MBQ0828908.1"/>
    </source>
</evidence>
<name>A0A940XSK0_9ACTN</name>
<evidence type="ECO:0000259" key="1">
    <source>
        <dbReference type="Pfam" id="PF04149"/>
    </source>
</evidence>
<keyword evidence="3" id="KW-1185">Reference proteome</keyword>